<comment type="subcellular location">
    <subcellularLocation>
        <location evidence="1 7">Cell membrane</location>
        <topology evidence="1 7">Multi-pass membrane protein</topology>
    </subcellularLocation>
</comment>
<feature type="domain" description="ABC transmembrane type-1" evidence="8">
    <location>
        <begin position="88"/>
        <end position="277"/>
    </location>
</feature>
<dbReference type="InterPro" id="IPR050366">
    <property type="entry name" value="BP-dependent_transpt_permease"/>
</dbReference>
<feature type="transmembrane region" description="Helical" evidence="7">
    <location>
        <begin position="209"/>
        <end position="234"/>
    </location>
</feature>
<feature type="transmembrane region" description="Helical" evidence="7">
    <location>
        <begin position="254"/>
        <end position="277"/>
    </location>
</feature>
<evidence type="ECO:0000313" key="10">
    <source>
        <dbReference type="Proteomes" id="UP001589867"/>
    </source>
</evidence>
<reference evidence="9 10" key="1">
    <citation type="submission" date="2024-09" db="EMBL/GenBank/DDBJ databases">
        <authorList>
            <person name="Sun Q."/>
            <person name="Mori K."/>
        </authorList>
    </citation>
    <scope>NUCLEOTIDE SEQUENCE [LARGE SCALE GENOMIC DNA]</scope>
    <source>
        <strain evidence="9 10">TBRC 3947</strain>
    </source>
</reference>
<dbReference type="PANTHER" id="PTHR43386:SF25">
    <property type="entry name" value="PEPTIDE ABC TRANSPORTER PERMEASE PROTEIN"/>
    <property type="match status" value="1"/>
</dbReference>
<feature type="transmembrane region" description="Helical" evidence="7">
    <location>
        <begin position="92"/>
        <end position="117"/>
    </location>
</feature>
<proteinExistence type="inferred from homology"/>
<feature type="transmembrane region" description="Helical" evidence="7">
    <location>
        <begin position="137"/>
        <end position="161"/>
    </location>
</feature>
<evidence type="ECO:0000256" key="7">
    <source>
        <dbReference type="RuleBase" id="RU363032"/>
    </source>
</evidence>
<evidence type="ECO:0000256" key="2">
    <source>
        <dbReference type="ARBA" id="ARBA00022448"/>
    </source>
</evidence>
<dbReference type="PANTHER" id="PTHR43386">
    <property type="entry name" value="OLIGOPEPTIDE TRANSPORT SYSTEM PERMEASE PROTEIN APPC"/>
    <property type="match status" value="1"/>
</dbReference>
<keyword evidence="6 7" id="KW-0472">Membrane</keyword>
<dbReference type="InterPro" id="IPR035906">
    <property type="entry name" value="MetI-like_sf"/>
</dbReference>
<dbReference type="InterPro" id="IPR000515">
    <property type="entry name" value="MetI-like"/>
</dbReference>
<protein>
    <submittedName>
        <fullName evidence="9">ABC transporter permease</fullName>
    </submittedName>
</protein>
<dbReference type="Gene3D" id="1.10.3720.10">
    <property type="entry name" value="MetI-like"/>
    <property type="match status" value="1"/>
</dbReference>
<dbReference type="Pfam" id="PF00528">
    <property type="entry name" value="BPD_transp_1"/>
    <property type="match status" value="1"/>
</dbReference>
<gene>
    <name evidence="9" type="ORF">ACFFIA_42245</name>
</gene>
<organism evidence="9 10">
    <name type="scientific">Phytohabitans kaempferiae</name>
    <dbReference type="NCBI Taxonomy" id="1620943"/>
    <lineage>
        <taxon>Bacteria</taxon>
        <taxon>Bacillati</taxon>
        <taxon>Actinomycetota</taxon>
        <taxon>Actinomycetes</taxon>
        <taxon>Micromonosporales</taxon>
        <taxon>Micromonosporaceae</taxon>
    </lineage>
</organism>
<dbReference type="RefSeq" id="WP_377262963.1">
    <property type="nucleotide sequence ID" value="NZ_JBHLUH010000105.1"/>
</dbReference>
<keyword evidence="2 7" id="KW-0813">Transport</keyword>
<dbReference type="SUPFAM" id="SSF161098">
    <property type="entry name" value="MetI-like"/>
    <property type="match status" value="1"/>
</dbReference>
<evidence type="ECO:0000313" key="9">
    <source>
        <dbReference type="EMBL" id="MFC0534229.1"/>
    </source>
</evidence>
<keyword evidence="10" id="KW-1185">Reference proteome</keyword>
<comment type="similarity">
    <text evidence="7">Belongs to the binding-protein-dependent transport system permease family.</text>
</comment>
<evidence type="ECO:0000256" key="4">
    <source>
        <dbReference type="ARBA" id="ARBA00022692"/>
    </source>
</evidence>
<comment type="caution">
    <text evidence="9">The sequence shown here is derived from an EMBL/GenBank/DDBJ whole genome shotgun (WGS) entry which is preliminary data.</text>
</comment>
<keyword evidence="5 7" id="KW-1133">Transmembrane helix</keyword>
<dbReference type="PROSITE" id="PS50928">
    <property type="entry name" value="ABC_TM1"/>
    <property type="match status" value="1"/>
</dbReference>
<evidence type="ECO:0000259" key="8">
    <source>
        <dbReference type="PROSITE" id="PS50928"/>
    </source>
</evidence>
<keyword evidence="4 7" id="KW-0812">Transmembrane</keyword>
<keyword evidence="3" id="KW-1003">Cell membrane</keyword>
<evidence type="ECO:0000256" key="6">
    <source>
        <dbReference type="ARBA" id="ARBA00023136"/>
    </source>
</evidence>
<sequence length="290" mass="30694">MASANPTLAPAPGVIATRKVSARLPFGVVVSLLYLAVLTLAVVAPGLLATQDPLFSDVTRALLPPSLHNPLGTDHLGRDVLTRIIHGARYSLFIGVASTVLGVAVGVVLGLVAGASHRLVNEGISRFFDVIGAFPDLLFALMLITFTGPGTWNLIFAIGIASAPRYGRIVRAETLRVKESEYVAQARLTLTSGVRNAVKHILPNALGTVPILATLGVGTAILGAAGLSFLGFGPEPPQPEWGSMLSEARSDLRVAWWAGFFPGLFITLTVIAVSVVGRHLQLRFERRREA</sequence>
<dbReference type="CDD" id="cd06261">
    <property type="entry name" value="TM_PBP2"/>
    <property type="match status" value="1"/>
</dbReference>
<evidence type="ECO:0000256" key="1">
    <source>
        <dbReference type="ARBA" id="ARBA00004651"/>
    </source>
</evidence>
<evidence type="ECO:0000256" key="3">
    <source>
        <dbReference type="ARBA" id="ARBA00022475"/>
    </source>
</evidence>
<name>A0ABV6MI48_9ACTN</name>
<dbReference type="Proteomes" id="UP001589867">
    <property type="component" value="Unassembled WGS sequence"/>
</dbReference>
<evidence type="ECO:0000256" key="5">
    <source>
        <dbReference type="ARBA" id="ARBA00022989"/>
    </source>
</evidence>
<accession>A0ABV6MI48</accession>
<feature type="transmembrane region" description="Helical" evidence="7">
    <location>
        <begin position="26"/>
        <end position="50"/>
    </location>
</feature>
<dbReference type="EMBL" id="JBHLUH010000105">
    <property type="protein sequence ID" value="MFC0534229.1"/>
    <property type="molecule type" value="Genomic_DNA"/>
</dbReference>